<feature type="transmembrane region" description="Helical" evidence="7">
    <location>
        <begin position="481"/>
        <end position="499"/>
    </location>
</feature>
<evidence type="ECO:0000256" key="3">
    <source>
        <dbReference type="ARBA" id="ARBA00022692"/>
    </source>
</evidence>
<evidence type="ECO:0000256" key="2">
    <source>
        <dbReference type="ARBA" id="ARBA00008066"/>
    </source>
</evidence>
<name>A0AA43QR95_9LECA</name>
<evidence type="ECO:0000256" key="4">
    <source>
        <dbReference type="ARBA" id="ARBA00022989"/>
    </source>
</evidence>
<organism evidence="9 10">
    <name type="scientific">Ramalina farinacea</name>
    <dbReference type="NCBI Taxonomy" id="258253"/>
    <lineage>
        <taxon>Eukaryota</taxon>
        <taxon>Fungi</taxon>
        <taxon>Dikarya</taxon>
        <taxon>Ascomycota</taxon>
        <taxon>Pezizomycotina</taxon>
        <taxon>Lecanoromycetes</taxon>
        <taxon>OSLEUM clade</taxon>
        <taxon>Lecanoromycetidae</taxon>
        <taxon>Lecanorales</taxon>
        <taxon>Lecanorineae</taxon>
        <taxon>Ramalinaceae</taxon>
        <taxon>Ramalina</taxon>
    </lineage>
</organism>
<feature type="transmembrane region" description="Helical" evidence="7">
    <location>
        <begin position="506"/>
        <end position="529"/>
    </location>
</feature>
<accession>A0AA43QR95</accession>
<keyword evidence="5 7" id="KW-0472">Membrane</keyword>
<evidence type="ECO:0000256" key="5">
    <source>
        <dbReference type="ARBA" id="ARBA00023136"/>
    </source>
</evidence>
<feature type="compositionally biased region" description="Polar residues" evidence="6">
    <location>
        <begin position="124"/>
        <end position="140"/>
    </location>
</feature>
<feature type="region of interest" description="Disordered" evidence="6">
    <location>
        <begin position="1"/>
        <end position="290"/>
    </location>
</feature>
<comment type="subcellular location">
    <subcellularLocation>
        <location evidence="1">Membrane</location>
        <topology evidence="1">Multi-pass membrane protein</topology>
    </subcellularLocation>
</comment>
<feature type="transmembrane region" description="Helical" evidence="7">
    <location>
        <begin position="625"/>
        <end position="650"/>
    </location>
</feature>
<dbReference type="AlphaFoldDB" id="A0AA43QR95"/>
<keyword evidence="10" id="KW-1185">Reference proteome</keyword>
<feature type="transmembrane region" description="Helical" evidence="7">
    <location>
        <begin position="581"/>
        <end position="605"/>
    </location>
</feature>
<evidence type="ECO:0000256" key="7">
    <source>
        <dbReference type="SAM" id="Phobius"/>
    </source>
</evidence>
<feature type="compositionally biased region" description="Polar residues" evidence="6">
    <location>
        <begin position="49"/>
        <end position="69"/>
    </location>
</feature>
<dbReference type="GO" id="GO:0005302">
    <property type="term" value="F:L-tyrosine transmembrane transporter activity"/>
    <property type="evidence" value="ECO:0007669"/>
    <property type="project" value="TreeGrafter"/>
</dbReference>
<feature type="region of interest" description="Disordered" evidence="6">
    <location>
        <begin position="317"/>
        <end position="365"/>
    </location>
</feature>
<proteinExistence type="inferred from homology"/>
<feature type="domain" description="Amino acid transporter transmembrane" evidence="8">
    <location>
        <begin position="366"/>
        <end position="748"/>
    </location>
</feature>
<dbReference type="EMBL" id="JAPUFD010000013">
    <property type="protein sequence ID" value="MDI1491173.1"/>
    <property type="molecule type" value="Genomic_DNA"/>
</dbReference>
<keyword evidence="3 7" id="KW-0812">Transmembrane</keyword>
<feature type="compositionally biased region" description="Basic and acidic residues" evidence="6">
    <location>
        <begin position="207"/>
        <end position="219"/>
    </location>
</feature>
<feature type="compositionally biased region" description="Pro residues" evidence="6">
    <location>
        <begin position="109"/>
        <end position="119"/>
    </location>
</feature>
<dbReference type="FunFam" id="1.20.1740.10:FF:000067">
    <property type="entry name" value="Transmembrane domain transporter"/>
    <property type="match status" value="1"/>
</dbReference>
<dbReference type="Proteomes" id="UP001161017">
    <property type="component" value="Unassembled WGS sequence"/>
</dbReference>
<dbReference type="PANTHER" id="PTHR22950:SF666">
    <property type="entry name" value="VACUOLAR AMINO ACID TRANSPORTER 4"/>
    <property type="match status" value="1"/>
</dbReference>
<feature type="transmembrane region" description="Helical" evidence="7">
    <location>
        <begin position="369"/>
        <end position="391"/>
    </location>
</feature>
<evidence type="ECO:0000313" key="9">
    <source>
        <dbReference type="EMBL" id="MDI1491173.1"/>
    </source>
</evidence>
<evidence type="ECO:0000313" key="10">
    <source>
        <dbReference type="Proteomes" id="UP001161017"/>
    </source>
</evidence>
<protein>
    <recommendedName>
        <fullName evidence="8">Amino acid transporter transmembrane domain-containing protein</fullName>
    </recommendedName>
</protein>
<evidence type="ECO:0000256" key="1">
    <source>
        <dbReference type="ARBA" id="ARBA00004141"/>
    </source>
</evidence>
<evidence type="ECO:0000259" key="8">
    <source>
        <dbReference type="Pfam" id="PF01490"/>
    </source>
</evidence>
<feature type="transmembrane region" description="Helical" evidence="7">
    <location>
        <begin position="694"/>
        <end position="714"/>
    </location>
</feature>
<dbReference type="InterPro" id="IPR013057">
    <property type="entry name" value="AA_transpt_TM"/>
</dbReference>
<evidence type="ECO:0000256" key="6">
    <source>
        <dbReference type="SAM" id="MobiDB-lite"/>
    </source>
</evidence>
<dbReference type="Pfam" id="PF01490">
    <property type="entry name" value="Aa_trans"/>
    <property type="match status" value="1"/>
</dbReference>
<comment type="similarity">
    <text evidence="2">Belongs to the amino acid/polyamine transporter 2 family.</text>
</comment>
<feature type="transmembrane region" description="Helical" evidence="7">
    <location>
        <begin position="397"/>
        <end position="418"/>
    </location>
</feature>
<gene>
    <name evidence="9" type="ORF">OHK93_002380</name>
</gene>
<feature type="transmembrane region" description="Helical" evidence="7">
    <location>
        <begin position="439"/>
        <end position="461"/>
    </location>
</feature>
<comment type="caution">
    <text evidence="9">The sequence shown here is derived from an EMBL/GenBank/DDBJ whole genome shotgun (WGS) entry which is preliminary data.</text>
</comment>
<feature type="transmembrane region" description="Helical" evidence="7">
    <location>
        <begin position="671"/>
        <end position="688"/>
    </location>
</feature>
<sequence length="766" mass="82472">MSHRRTSSSSHSRPRPVPVSTASVDSRGRSPTAASNSRAESIARLASPVPSTSTRVGASTVRDPSQSHAGSGRHSPLPGGEGTGFPHPPGQSALAAAFQGSLGMSPPRYGTPPVRPISPPASGAQLQSSAPHTTYGSFESRSGGFGQRTAPANPSEDPRVVKRHLVQPRTETSAENGDDTPGESSKSGAVGVDDDEFSSLQLQGGDMTREVYRWTKDAESSTQGGRGKRSKSWHTVRPEPEDDTFDIQSIKVPGGFRRDHLRRRAPSPSPGSGRPLDGSDQEQGHATRGNFASRNFLEFLTVYGHFAGEELEEDDEDDYFGALPYVPTRDNEESDGEPGEGSALLTPRTPGGRRRKTKERGAPGTNTPLGAALLLLKSFVGTGVLFLPRAYLNGGMLFSNVVLLGVAALSYYCFILLVNTRLKIVGSFGDMGGILYGKWLRTLILSSVALSQIGFVSAYIVFTAENMQAFIVAVSKCRAWIDIKIMVLIQLVIFLPLSLIRDISKLGLTALVADAFILLGLVYLGYFDIRTLVVNHGVADVVSFNSQSWTLFIGTAIFTFEGVGLIIPIQESMKQPAKFPPVLAGVMVIITVIFVGIGALSYAAFGSATKTVVLLNLPQDDKFVNAVQLLYSLAILLSTPLQLFPAIRIMESELFSRSGKYNPYIKWKKNVFRFFLVACCALIAWGGAGDLDKFVSLVGSFACVPLVYVYPALLHLRAVAKTRRQRIGDIVLCLFGVAAMAYTTAQTLRSWASSPTQVKAPGYCNR</sequence>
<feature type="transmembrane region" description="Helical" evidence="7">
    <location>
        <begin position="549"/>
        <end position="569"/>
    </location>
</feature>
<dbReference type="GO" id="GO:0005774">
    <property type="term" value="C:vacuolar membrane"/>
    <property type="evidence" value="ECO:0007669"/>
    <property type="project" value="TreeGrafter"/>
</dbReference>
<keyword evidence="4 7" id="KW-1133">Transmembrane helix</keyword>
<reference evidence="9" key="1">
    <citation type="journal article" date="2023" name="Genome Biol. Evol.">
        <title>First Whole Genome Sequence and Flow Cytometry Genome Size Data for the Lichen-Forming Fungus Ramalina farinacea (Ascomycota).</title>
        <authorList>
            <person name="Llewellyn T."/>
            <person name="Mian S."/>
            <person name="Hill R."/>
            <person name="Leitch I.J."/>
            <person name="Gaya E."/>
        </authorList>
    </citation>
    <scope>NUCLEOTIDE SEQUENCE</scope>
    <source>
        <strain evidence="9">LIQ254RAFAR</strain>
    </source>
</reference>
<dbReference type="PANTHER" id="PTHR22950">
    <property type="entry name" value="AMINO ACID TRANSPORTER"/>
    <property type="match status" value="1"/>
</dbReference>